<dbReference type="RefSeq" id="WP_087358753.1">
    <property type="nucleotide sequence ID" value="NZ_NFLJ01000028.1"/>
</dbReference>
<evidence type="ECO:0000313" key="4">
    <source>
        <dbReference type="Proteomes" id="UP000195305"/>
    </source>
</evidence>
<feature type="chain" id="PRO_5038523257" description="Peptidase C39-like domain-containing protein" evidence="1">
    <location>
        <begin position="25"/>
        <end position="254"/>
    </location>
</feature>
<feature type="domain" description="Peptidase C39-like" evidence="2">
    <location>
        <begin position="80"/>
        <end position="207"/>
    </location>
</feature>
<dbReference type="InterPro" id="IPR038765">
    <property type="entry name" value="Papain-like_cys_pep_sf"/>
</dbReference>
<dbReference type="AlphaFoldDB" id="A0A1Y4SUI2"/>
<dbReference type="PROSITE" id="PS51257">
    <property type="entry name" value="PROKAR_LIPOPROTEIN"/>
    <property type="match status" value="1"/>
</dbReference>
<keyword evidence="1" id="KW-0732">Signal</keyword>
<evidence type="ECO:0000256" key="1">
    <source>
        <dbReference type="SAM" id="SignalP"/>
    </source>
</evidence>
<gene>
    <name evidence="3" type="ORF">B5E75_09745</name>
</gene>
<sequence>MKKLFLMLLSVGMLVGCHSNSVNMSDEMKIDNPIDLSKEDGADSVERQGDHEDSMYYAHPDFYNMESTESLTILSHFQTLQQSSEWSCGVDSALMVLNYYDKLGNHTEESLAQLRTNGLSPEATSLESMIKIFEGVGGMDIHSTYDYTQEEASEKINLDMIRQYLEKGVPVMVAWNDWGGHWQTIIGYDDMNTETTQDDVIIVADSYDTTDHNQDGYGIIPAERFYYNWTMYDFFEKNYQIDERDHLFIAVEPK</sequence>
<evidence type="ECO:0000313" key="3">
    <source>
        <dbReference type="EMBL" id="OUQ33578.1"/>
    </source>
</evidence>
<dbReference type="Proteomes" id="UP000195305">
    <property type="component" value="Unassembled WGS sequence"/>
</dbReference>
<organism evidence="3 4">
    <name type="scientific">Massilimicrobiota timonensis</name>
    <dbReference type="NCBI Taxonomy" id="1776392"/>
    <lineage>
        <taxon>Bacteria</taxon>
        <taxon>Bacillati</taxon>
        <taxon>Bacillota</taxon>
        <taxon>Erysipelotrichia</taxon>
        <taxon>Erysipelotrichales</taxon>
        <taxon>Erysipelotrichaceae</taxon>
        <taxon>Massilimicrobiota</taxon>
    </lineage>
</organism>
<accession>A0A1Y4SUI2</accession>
<dbReference type="Pfam" id="PF13529">
    <property type="entry name" value="Peptidase_C39_2"/>
    <property type="match status" value="1"/>
</dbReference>
<protein>
    <recommendedName>
        <fullName evidence="2">Peptidase C39-like domain-containing protein</fullName>
    </recommendedName>
</protein>
<proteinExistence type="predicted"/>
<feature type="signal peptide" evidence="1">
    <location>
        <begin position="1"/>
        <end position="24"/>
    </location>
</feature>
<keyword evidence="4" id="KW-1185">Reference proteome</keyword>
<comment type="caution">
    <text evidence="3">The sequence shown here is derived from an EMBL/GenBank/DDBJ whole genome shotgun (WGS) entry which is preliminary data.</text>
</comment>
<name>A0A1Y4SUI2_9FIRM</name>
<dbReference type="InterPro" id="IPR039564">
    <property type="entry name" value="Peptidase_C39-like"/>
</dbReference>
<reference evidence="3 4" key="1">
    <citation type="journal article" date="2018" name="BMC Genomics">
        <title>Whole genome sequencing and function prediction of 133 gut anaerobes isolated from chicken caecum in pure cultures.</title>
        <authorList>
            <person name="Medvecky M."/>
            <person name="Cejkova D."/>
            <person name="Polansky O."/>
            <person name="Karasova D."/>
            <person name="Kubasova T."/>
            <person name="Cizek A."/>
            <person name="Rychlik I."/>
        </authorList>
    </citation>
    <scope>NUCLEOTIDE SEQUENCE [LARGE SCALE GENOMIC DNA]</scope>
    <source>
        <strain evidence="3 4">An13</strain>
    </source>
</reference>
<evidence type="ECO:0000259" key="2">
    <source>
        <dbReference type="Pfam" id="PF13529"/>
    </source>
</evidence>
<dbReference type="SUPFAM" id="SSF54001">
    <property type="entry name" value="Cysteine proteinases"/>
    <property type="match status" value="1"/>
</dbReference>
<dbReference type="Gene3D" id="3.90.70.10">
    <property type="entry name" value="Cysteine proteinases"/>
    <property type="match status" value="1"/>
</dbReference>
<dbReference type="OrthoDB" id="27442at2"/>
<dbReference type="EMBL" id="NFLJ01000028">
    <property type="protein sequence ID" value="OUQ33578.1"/>
    <property type="molecule type" value="Genomic_DNA"/>
</dbReference>